<feature type="signal peptide" evidence="7">
    <location>
        <begin position="1"/>
        <end position="24"/>
    </location>
</feature>
<keyword evidence="9" id="KW-1185">Reference proteome</keyword>
<dbReference type="InterPro" id="IPR001188">
    <property type="entry name" value="Sperm_putr-bd"/>
</dbReference>
<dbReference type="GO" id="GO:0015846">
    <property type="term" value="P:polyamine transport"/>
    <property type="evidence" value="ECO:0007669"/>
    <property type="project" value="InterPro"/>
</dbReference>
<keyword evidence="6" id="KW-0472">Membrane</keyword>
<keyword evidence="6" id="KW-0812">Transmembrane</keyword>
<dbReference type="PIRSF" id="PIRSF019574">
    <property type="entry name" value="Periplasmic_polyamine_BP"/>
    <property type="match status" value="1"/>
</dbReference>
<evidence type="ECO:0000256" key="2">
    <source>
        <dbReference type="ARBA" id="ARBA00022448"/>
    </source>
</evidence>
<dbReference type="AlphaFoldDB" id="A0A1H7Z6S1"/>
<name>A0A1H7Z6S1_9FIRM</name>
<dbReference type="CDD" id="cd13590">
    <property type="entry name" value="PBP2_PotD_PotF_like"/>
    <property type="match status" value="1"/>
</dbReference>
<feature type="transmembrane region" description="Helical" evidence="6">
    <location>
        <begin position="374"/>
        <end position="393"/>
    </location>
</feature>
<evidence type="ECO:0000313" key="9">
    <source>
        <dbReference type="Proteomes" id="UP000199158"/>
    </source>
</evidence>
<dbReference type="Gene3D" id="3.40.190.10">
    <property type="entry name" value="Periplasmic binding protein-like II"/>
    <property type="match status" value="2"/>
</dbReference>
<feature type="chain" id="PRO_5011749051" evidence="7">
    <location>
        <begin position="25"/>
        <end position="403"/>
    </location>
</feature>
<feature type="binding site" evidence="5">
    <location>
        <position position="105"/>
    </location>
    <ligand>
        <name>spermidine</name>
        <dbReference type="ChEBI" id="CHEBI:57834"/>
    </ligand>
</feature>
<evidence type="ECO:0000256" key="7">
    <source>
        <dbReference type="SAM" id="SignalP"/>
    </source>
</evidence>
<dbReference type="OrthoDB" id="9769319at2"/>
<protein>
    <submittedName>
        <fullName evidence="8">Spermidine/putrescine transport system substrate-binding protein</fullName>
    </submittedName>
</protein>
<dbReference type="PRINTS" id="PR00909">
    <property type="entry name" value="SPERMDNBNDNG"/>
</dbReference>
<keyword evidence="4" id="KW-0574">Periplasm</keyword>
<dbReference type="InterPro" id="IPR006059">
    <property type="entry name" value="SBP"/>
</dbReference>
<dbReference type="PANTHER" id="PTHR30222:SF17">
    <property type="entry name" value="SPERMIDINE_PUTRESCINE-BINDING PERIPLASMIC PROTEIN"/>
    <property type="match status" value="1"/>
</dbReference>
<evidence type="ECO:0000256" key="6">
    <source>
        <dbReference type="SAM" id="Phobius"/>
    </source>
</evidence>
<keyword evidence="6" id="KW-1133">Transmembrane helix</keyword>
<keyword evidence="2" id="KW-0813">Transport</keyword>
<accession>A0A1H7Z6S1</accession>
<feature type="binding site" evidence="5">
    <location>
        <position position="51"/>
    </location>
    <ligand>
        <name>spermidine</name>
        <dbReference type="ChEBI" id="CHEBI:57834"/>
    </ligand>
</feature>
<comment type="subcellular location">
    <subcellularLocation>
        <location evidence="1">Periplasm</location>
    </subcellularLocation>
</comment>
<evidence type="ECO:0000256" key="5">
    <source>
        <dbReference type="PIRSR" id="PIRSR019574-1"/>
    </source>
</evidence>
<sequence length="403" mass="45496">MKKLLIAALAVIMSLPLVTVKAFAQVKVEDQAYYQKFKGQNVSINVHNWGEYISNDAQESIDVNAEFEALTGIKVNYTTFASNEELYARLKSGGASYDIVIPSDYMIAKFIREDMLEQLNLNNIPNSKYTNPQFTGMEYDPEDKYSIPYTWGTVGIIYNTTMVDTEINSWDALWDARYLGDILMFSNPRDAFALAQKRLGYSLNTHDPDEIRKSAEELKVQKPLVQAYVMDEIFDKMQGGEAALAPYYAGDALTMMAENEDLAFVVPNEGTNKFVDSICIPKGSKNKEAAEMYINFLCEPEVAAANIEYIGYSTPNTAAYELLDEETKNSPISYPPEEIMAKAEFFYDLPKDASAEMDELWVEVISAEVGYSKWMIPMLMIGCILFSVGINVVRSIKKKRDIY</sequence>
<evidence type="ECO:0000256" key="3">
    <source>
        <dbReference type="ARBA" id="ARBA00022729"/>
    </source>
</evidence>
<dbReference type="RefSeq" id="WP_092751178.1">
    <property type="nucleotide sequence ID" value="NZ_FOCG01000001.1"/>
</dbReference>
<reference evidence="8 9" key="1">
    <citation type="submission" date="2016-10" db="EMBL/GenBank/DDBJ databases">
        <authorList>
            <person name="de Groot N.N."/>
        </authorList>
    </citation>
    <scope>NUCLEOTIDE SEQUENCE [LARGE SCALE GENOMIC DNA]</scope>
    <source>
        <strain evidence="8 9">CGMCC 1.5070</strain>
    </source>
</reference>
<dbReference type="EMBL" id="FOCG01000001">
    <property type="protein sequence ID" value="SEM53189.1"/>
    <property type="molecule type" value="Genomic_DNA"/>
</dbReference>
<evidence type="ECO:0000256" key="4">
    <source>
        <dbReference type="ARBA" id="ARBA00022764"/>
    </source>
</evidence>
<dbReference type="GO" id="GO:0042597">
    <property type="term" value="C:periplasmic space"/>
    <property type="evidence" value="ECO:0007669"/>
    <property type="project" value="UniProtKB-SubCell"/>
</dbReference>
<dbReference type="GO" id="GO:0019808">
    <property type="term" value="F:polyamine binding"/>
    <property type="evidence" value="ECO:0007669"/>
    <property type="project" value="InterPro"/>
</dbReference>
<dbReference type="STRING" id="474960.SAMN05216180_0431"/>
<proteinExistence type="predicted"/>
<dbReference type="Proteomes" id="UP000199158">
    <property type="component" value="Unassembled WGS sequence"/>
</dbReference>
<dbReference type="SUPFAM" id="SSF53850">
    <property type="entry name" value="Periplasmic binding protein-like II"/>
    <property type="match status" value="1"/>
</dbReference>
<keyword evidence="3 7" id="KW-0732">Signal</keyword>
<organism evidence="8 9">
    <name type="scientific">Hydrogenoanaerobacterium saccharovorans</name>
    <dbReference type="NCBI Taxonomy" id="474960"/>
    <lineage>
        <taxon>Bacteria</taxon>
        <taxon>Bacillati</taxon>
        <taxon>Bacillota</taxon>
        <taxon>Clostridia</taxon>
        <taxon>Eubacteriales</taxon>
        <taxon>Oscillospiraceae</taxon>
        <taxon>Hydrogenoanaerobacterium</taxon>
    </lineage>
</organism>
<dbReference type="Pfam" id="PF13416">
    <property type="entry name" value="SBP_bac_8"/>
    <property type="match status" value="1"/>
</dbReference>
<evidence type="ECO:0000256" key="1">
    <source>
        <dbReference type="ARBA" id="ARBA00004418"/>
    </source>
</evidence>
<evidence type="ECO:0000313" key="8">
    <source>
        <dbReference type="EMBL" id="SEM53189.1"/>
    </source>
</evidence>
<dbReference type="PANTHER" id="PTHR30222">
    <property type="entry name" value="SPERMIDINE/PUTRESCINE-BINDING PERIPLASMIC PROTEIN"/>
    <property type="match status" value="1"/>
</dbReference>
<gene>
    <name evidence="8" type="ORF">SAMN05216180_0431</name>
</gene>